<sequence length="375" mass="40049">MGVSSLGEAFTVVMKRHGLTGAALARKLGVPQPWVSMVLSGKRDPGMARSADLLRRAGWELELVPSQEEDPVKRRRFLASAASVALIPSATQTNPYRDAAFVQLLADRLAHTEEQIGGAPLIREAMRHVHHIAPAVGEKDTGLQVAGSELARQAALVLHDTRHLDQAERVASLALALAVKAEDTRGQAHAYATLSLIRTYGVPNSRAAEYVRCGLALDGLDDATRAMLLVRLGRSLAVLPGQERPVRRALEKAQGLAGRLSPVDGAELMANSGIALSDCGLHSQGAVDLQAAVASVESRSPLLLGLYRARLTKSAIKARDLGAVAEGMSALAKIVPLVTSRRLTIHVGHILSSTLPWGRVQEIGEARDQLREISR</sequence>
<reference evidence="2" key="1">
    <citation type="journal article" date="2019" name="Int. J. Syst. Evol. Microbiol.">
        <title>The Global Catalogue of Microorganisms (GCM) 10K type strain sequencing project: providing services to taxonomists for standard genome sequencing and annotation.</title>
        <authorList>
            <consortium name="The Broad Institute Genomics Platform"/>
            <consortium name="The Broad Institute Genome Sequencing Center for Infectious Disease"/>
            <person name="Wu L."/>
            <person name="Ma J."/>
        </authorList>
    </citation>
    <scope>NUCLEOTIDE SEQUENCE [LARGE SCALE GENOMIC DNA]</scope>
    <source>
        <strain evidence="2">KCTC 42087</strain>
    </source>
</reference>
<dbReference type="CDD" id="cd00093">
    <property type="entry name" value="HTH_XRE"/>
    <property type="match status" value="1"/>
</dbReference>
<dbReference type="Proteomes" id="UP001596074">
    <property type="component" value="Unassembled WGS sequence"/>
</dbReference>
<dbReference type="InterPro" id="IPR001387">
    <property type="entry name" value="Cro/C1-type_HTH"/>
</dbReference>
<gene>
    <name evidence="1" type="ORF">ACFPZN_50280</name>
</gene>
<proteinExistence type="predicted"/>
<evidence type="ECO:0000313" key="2">
    <source>
        <dbReference type="Proteomes" id="UP001596074"/>
    </source>
</evidence>
<evidence type="ECO:0000313" key="1">
    <source>
        <dbReference type="EMBL" id="MFC5753857.1"/>
    </source>
</evidence>
<dbReference type="RefSeq" id="WP_378291327.1">
    <property type="nucleotide sequence ID" value="NZ_JBHSON010000126.1"/>
</dbReference>
<organism evidence="1 2">
    <name type="scientific">Actinomadura rugatobispora</name>
    <dbReference type="NCBI Taxonomy" id="1994"/>
    <lineage>
        <taxon>Bacteria</taxon>
        <taxon>Bacillati</taxon>
        <taxon>Actinomycetota</taxon>
        <taxon>Actinomycetes</taxon>
        <taxon>Streptosporangiales</taxon>
        <taxon>Thermomonosporaceae</taxon>
        <taxon>Actinomadura</taxon>
    </lineage>
</organism>
<name>A0ABW1AGZ3_9ACTN</name>
<dbReference type="Gene3D" id="1.10.260.40">
    <property type="entry name" value="lambda repressor-like DNA-binding domains"/>
    <property type="match status" value="1"/>
</dbReference>
<dbReference type="SUPFAM" id="SSF47413">
    <property type="entry name" value="lambda repressor-like DNA-binding domains"/>
    <property type="match status" value="1"/>
</dbReference>
<dbReference type="EMBL" id="JBHSON010000126">
    <property type="protein sequence ID" value="MFC5753857.1"/>
    <property type="molecule type" value="Genomic_DNA"/>
</dbReference>
<comment type="caution">
    <text evidence="1">The sequence shown here is derived from an EMBL/GenBank/DDBJ whole genome shotgun (WGS) entry which is preliminary data.</text>
</comment>
<protein>
    <submittedName>
        <fullName evidence="1">Helix-turn-helix domain-containing protein</fullName>
    </submittedName>
</protein>
<keyword evidence="2" id="KW-1185">Reference proteome</keyword>
<accession>A0ABW1AGZ3</accession>
<dbReference type="InterPro" id="IPR010982">
    <property type="entry name" value="Lambda_DNA-bd_dom_sf"/>
</dbReference>